<comment type="subcellular location">
    <subcellularLocation>
        <location evidence="1">Cytoplasm</location>
    </subcellularLocation>
</comment>
<dbReference type="Proteomes" id="UP001152885">
    <property type="component" value="Unassembled WGS sequence"/>
</dbReference>
<dbReference type="GO" id="GO:0005737">
    <property type="term" value="C:cytoplasm"/>
    <property type="evidence" value="ECO:0007669"/>
    <property type="project" value="UniProtKB-SubCell"/>
</dbReference>
<dbReference type="InterPro" id="IPR016024">
    <property type="entry name" value="ARM-type_fold"/>
</dbReference>
<reference evidence="7" key="1">
    <citation type="submission" date="2022-12" db="EMBL/GenBank/DDBJ databases">
        <authorList>
            <person name="Brejova B."/>
        </authorList>
    </citation>
    <scope>NUCLEOTIDE SEQUENCE</scope>
</reference>
<dbReference type="Pfam" id="PF24492">
    <property type="entry name" value="HEAT_ECM29"/>
    <property type="match status" value="1"/>
</dbReference>
<evidence type="ECO:0000259" key="5">
    <source>
        <dbReference type="Pfam" id="PF13001"/>
    </source>
</evidence>
<feature type="domain" description="Proteasome adapter and scaffold protein ECM29 HEAT-repeat" evidence="6">
    <location>
        <begin position="1210"/>
        <end position="1371"/>
    </location>
</feature>
<protein>
    <recommendedName>
        <fullName evidence="9">Proteasome component ECM29</fullName>
    </recommendedName>
</protein>
<name>A0A9W4XDH0_9ASCO</name>
<gene>
    <name evidence="7" type="ORF">CANVERA_P2804</name>
</gene>
<keyword evidence="3" id="KW-0677">Repeat</keyword>
<comment type="caution">
    <text evidence="7">The sequence shown here is derived from an EMBL/GenBank/DDBJ whole genome shotgun (WGS) entry which is preliminary data.</text>
</comment>
<dbReference type="GO" id="GO:0060090">
    <property type="term" value="F:molecular adaptor activity"/>
    <property type="evidence" value="ECO:0007669"/>
    <property type="project" value="InterPro"/>
</dbReference>
<evidence type="ECO:0000259" key="6">
    <source>
        <dbReference type="Pfam" id="PF24492"/>
    </source>
</evidence>
<organism evidence="7 8">
    <name type="scientific">Candida verbasci</name>
    <dbReference type="NCBI Taxonomy" id="1227364"/>
    <lineage>
        <taxon>Eukaryota</taxon>
        <taxon>Fungi</taxon>
        <taxon>Dikarya</taxon>
        <taxon>Ascomycota</taxon>
        <taxon>Saccharomycotina</taxon>
        <taxon>Pichiomycetes</taxon>
        <taxon>Debaryomycetaceae</taxon>
        <taxon>Candida/Lodderomyces clade</taxon>
        <taxon>Candida</taxon>
    </lineage>
</organism>
<dbReference type="PANTHER" id="PTHR23346:SF19">
    <property type="entry name" value="PROTEASOME ADAPTER AND SCAFFOLD PROTEIN ECM29"/>
    <property type="match status" value="1"/>
</dbReference>
<proteinExistence type="predicted"/>
<dbReference type="InterPro" id="IPR055443">
    <property type="entry name" value="HEAT_ECM29"/>
</dbReference>
<dbReference type="GO" id="GO:0000502">
    <property type="term" value="C:proteasome complex"/>
    <property type="evidence" value="ECO:0007669"/>
    <property type="project" value="UniProtKB-KW"/>
</dbReference>
<dbReference type="OrthoDB" id="16066at2759"/>
<dbReference type="EMBL" id="CANTUO010000002">
    <property type="protein sequence ID" value="CAI5758290.1"/>
    <property type="molecule type" value="Genomic_DNA"/>
</dbReference>
<dbReference type="GO" id="GO:0036503">
    <property type="term" value="P:ERAD pathway"/>
    <property type="evidence" value="ECO:0007669"/>
    <property type="project" value="TreeGrafter"/>
</dbReference>
<dbReference type="SUPFAM" id="SSF48371">
    <property type="entry name" value="ARM repeat"/>
    <property type="match status" value="3"/>
</dbReference>
<evidence type="ECO:0000313" key="8">
    <source>
        <dbReference type="Proteomes" id="UP001152885"/>
    </source>
</evidence>
<sequence length="1739" mass="197745">MTDELSLVNKVELRIALAESDEQLEKVLNTYIPALLLKLSSTNSQVRQAILKIIQHVIPRINAARSIKLPIIPLIKQVQVPNVEDSLTMRLYSTLFISRGVDRLNQVEKDELIPLIIKDISQYPEKIAARIFNILCKLLANWKPPMKGSEEADNFKKSLNLNENDEKYSSLVIGKFLLLQPESSNKVTAGLTQQENQFFTTEAGVVFKSKDEIFKIKAKLLEFIKCSFSDEQMVFPLLIASSDSSSSLNESAEILFKKLNVNYDDVKIWNNSFTNCICELFLGTKSIPVASSLQSKILQVLIKCDVNSQDITKISTIALGSDDSRLRRLGIEFVLKLSGNAKLVEFNENIAQQLRNGILSEGWPSMELSNTTNYHNKIKDRQLRYETIGSILKTYPSIFYKDWSFIEFLFESLDGDTPELRVSIQDALSGLTSYLNQLSNEQKLKLKQICKKSLSSSKNGSTKYIAVKFINATFPFNDPYARYLSVLGTSKASSPETIEESLNGLHPYWFNLYHINNTKEFKSTSYLLGQESTVEFPKFKEYIDVITSEEEFLPKAVEFGEQILVMESIKEKNTVIVPDQNWSTRLEKAVEVNEEVRKSVIEKISSGEINESLVKLLSLCIDHPSPITLTILAKLISFSSSNVVESLMFKMEDLLDLLSKANDDISLIQVCKVIGIIASHPNYVNEDLLIEFSNSKSKNAVIAACYIISRLTLRDSLVYSNEILERIEDSLLNLLQASNTYSIALDGISQLAMFGSLKNSFKFKEIIRSRVKKIDEKSVLALAYLTLLDKKEGFELTKDEQIIYDTYVSKQIEYIFTSSEALVIATSGWDSTLLQKQLDIPGESIKHINQVDRVSIILKYIFEACQNTKPSLRKAGCIWLLSLVQHCKHFPIIKEKATEIHITFMRFLGDKDELVVESASRGLGLIYEIGDVELKDTLVKSLLKSFTSSNTSTFTAGTVEHDTQLFEPDLLKTNDGSVSTYKDVLNLAQDCGDPSLVYKFMNLAKSSSLWSSRKGIAFGLENILSQSSLDNLLTKDTKLSSRLIPKLFRYRYDPNLTVQTSMNDIWNSIIKDTAKAVNANFTIILNEILNSMGNKEWRTRQASAGALNDLLQMVDLEKYEPRLNEIWTMSFRIIDDIKESVRKEGTKLTKNLSINLIRELEKGSNDSNQLLEFLIPFLLGTKGLLSDSTEVKEFALETLTKICKLKNQAIKAYIPELIENFINLFSTLEPEIINYLYLNSNKYNLNNNDIDAKRLKSVGNSPLMDSIEKLLNQLEDSNIENFIQRLEKSIKSSIGLPSKVSGSKIIVDLITNHYELIKPFGDKLLEISTSQINDRNETVATSYAASSGYVCKIASIDSVVKYSNKLNKMFFGNDEKARVISSVASEYVSRYSGEKYESVASAFLPLAFIGKNDEYKSVASNFEKEWIENTSGGISSIKLYFNEIIDIINAHFNTITQFSIRKTLAKSLNEICQRIDDVTYLNSEVMNNILNLLIVSNKGKSWDGKELIFEALIEFSILAKSYIVEHESLYLDVIKTIKVEIKRKNKNYQKQVILNCGKWLHYYQNEEILDFYIEILSNLINDVTDDDDDEEMEEMNVKQNIEFEEQKLTLLNNLQVVVKKPINHKLLQFIMESLINIFKLKNLENTWRSKLKATEIFNSVLNNLDETDDALLLDTWSFLKDKCLLVDSIENVKIQFIRLSKNLNQYLIKINKPTDIINDTLSEFKEIEKSNIILTEINK</sequence>
<keyword evidence="4" id="KW-0647">Proteasome</keyword>
<dbReference type="InterPro" id="IPR011989">
    <property type="entry name" value="ARM-like"/>
</dbReference>
<evidence type="ECO:0000256" key="2">
    <source>
        <dbReference type="ARBA" id="ARBA00022490"/>
    </source>
</evidence>
<dbReference type="Pfam" id="PF23731">
    <property type="entry name" value="ARM_ECM29_C"/>
    <property type="match status" value="1"/>
</dbReference>
<accession>A0A9W4XDH0</accession>
<dbReference type="PANTHER" id="PTHR23346">
    <property type="entry name" value="TRANSLATIONAL ACTIVATOR GCN1-RELATED"/>
    <property type="match status" value="1"/>
</dbReference>
<dbReference type="GO" id="GO:0005634">
    <property type="term" value="C:nucleus"/>
    <property type="evidence" value="ECO:0007669"/>
    <property type="project" value="TreeGrafter"/>
</dbReference>
<evidence type="ECO:0000256" key="4">
    <source>
        <dbReference type="ARBA" id="ARBA00022942"/>
    </source>
</evidence>
<keyword evidence="2" id="KW-0963">Cytoplasm</keyword>
<dbReference type="Gene3D" id="1.25.10.10">
    <property type="entry name" value="Leucine-rich Repeat Variant"/>
    <property type="match status" value="2"/>
</dbReference>
<keyword evidence="8" id="KW-1185">Reference proteome</keyword>
<evidence type="ECO:0000256" key="1">
    <source>
        <dbReference type="ARBA" id="ARBA00004496"/>
    </source>
</evidence>
<dbReference type="Pfam" id="PF13001">
    <property type="entry name" value="ECM29_N"/>
    <property type="match status" value="1"/>
</dbReference>
<evidence type="ECO:0008006" key="9">
    <source>
        <dbReference type="Google" id="ProtNLM"/>
    </source>
</evidence>
<evidence type="ECO:0000313" key="7">
    <source>
        <dbReference type="EMBL" id="CAI5758290.1"/>
    </source>
</evidence>
<evidence type="ECO:0000256" key="3">
    <source>
        <dbReference type="ARBA" id="ARBA00022737"/>
    </source>
</evidence>
<feature type="domain" description="Proteasome component Ecm29 N-terminal" evidence="5">
    <location>
        <begin position="8"/>
        <end position="488"/>
    </location>
</feature>
<dbReference type="GO" id="GO:0043248">
    <property type="term" value="P:proteasome assembly"/>
    <property type="evidence" value="ECO:0007669"/>
    <property type="project" value="InterPro"/>
</dbReference>
<dbReference type="InterPro" id="IPR024372">
    <property type="entry name" value="Ecm29_N"/>
</dbReference>